<dbReference type="EMBL" id="AZFX01000092">
    <property type="protein sequence ID" value="KRM08176.1"/>
    <property type="molecule type" value="Genomic_DNA"/>
</dbReference>
<feature type="domain" description="IrrE N-terminal-like" evidence="1">
    <location>
        <begin position="33"/>
        <end position="122"/>
    </location>
</feature>
<dbReference type="InterPro" id="IPR010359">
    <property type="entry name" value="IrrE_HExxH"/>
</dbReference>
<comment type="caution">
    <text evidence="2">The sequence shown here is derived from an EMBL/GenBank/DDBJ whole genome shotgun (WGS) entry which is preliminary data.</text>
</comment>
<evidence type="ECO:0000313" key="3">
    <source>
        <dbReference type="Proteomes" id="UP000051315"/>
    </source>
</evidence>
<reference evidence="2 3" key="1">
    <citation type="journal article" date="2015" name="Genome Announc.">
        <title>Expanding the biotechnology potential of lactobacilli through comparative genomics of 213 strains and associated genera.</title>
        <authorList>
            <person name="Sun Z."/>
            <person name="Harris H.M."/>
            <person name="McCann A."/>
            <person name="Guo C."/>
            <person name="Argimon S."/>
            <person name="Zhang W."/>
            <person name="Yang X."/>
            <person name="Jeffery I.B."/>
            <person name="Cooney J.C."/>
            <person name="Kagawa T.F."/>
            <person name="Liu W."/>
            <person name="Song Y."/>
            <person name="Salvetti E."/>
            <person name="Wrobel A."/>
            <person name="Rasinkangas P."/>
            <person name="Parkhill J."/>
            <person name="Rea M.C."/>
            <person name="O'Sullivan O."/>
            <person name="Ritari J."/>
            <person name="Douillard F.P."/>
            <person name="Paul Ross R."/>
            <person name="Yang R."/>
            <person name="Briner A.E."/>
            <person name="Felis G.E."/>
            <person name="de Vos W.M."/>
            <person name="Barrangou R."/>
            <person name="Klaenhammer T.R."/>
            <person name="Caufield P.W."/>
            <person name="Cui Y."/>
            <person name="Zhang H."/>
            <person name="O'Toole P.W."/>
        </authorList>
    </citation>
    <scope>NUCLEOTIDE SEQUENCE [LARGE SCALE GENOMIC DNA]</scope>
    <source>
        <strain evidence="2 3">DSM 17758</strain>
    </source>
</reference>
<dbReference type="STRING" id="1423735.FC15_GL000680"/>
<evidence type="ECO:0000313" key="2">
    <source>
        <dbReference type="EMBL" id="KRM08176.1"/>
    </source>
</evidence>
<organism evidence="2 3">
    <name type="scientific">Lapidilactobacillus concavus DSM 17758</name>
    <dbReference type="NCBI Taxonomy" id="1423735"/>
    <lineage>
        <taxon>Bacteria</taxon>
        <taxon>Bacillati</taxon>
        <taxon>Bacillota</taxon>
        <taxon>Bacilli</taxon>
        <taxon>Lactobacillales</taxon>
        <taxon>Lactobacillaceae</taxon>
        <taxon>Lapidilactobacillus</taxon>
    </lineage>
</organism>
<gene>
    <name evidence="2" type="ORF">FC15_GL000680</name>
</gene>
<dbReference type="PATRIC" id="fig|1423735.3.peg.713"/>
<keyword evidence="3" id="KW-1185">Reference proteome</keyword>
<evidence type="ECO:0000259" key="1">
    <source>
        <dbReference type="Pfam" id="PF06114"/>
    </source>
</evidence>
<accession>A0A0R1VQX9</accession>
<sequence length="141" mass="16182">MDDNALTFILNYAFSINVGFTLTDELSPDSPSFSLPQSKRVFVNMNWQNKKELPFIAAHELGHVLNGDNTQKLLYYTTSATRIKIENEANKTGIDLLLKFCESADLMYDNYLTFMDDFGVPKTLTTLVKKRLTEWLLQNMD</sequence>
<proteinExistence type="predicted"/>
<dbReference type="Pfam" id="PF06114">
    <property type="entry name" value="Peptidase_M78"/>
    <property type="match status" value="1"/>
</dbReference>
<dbReference type="AlphaFoldDB" id="A0A0R1VQX9"/>
<protein>
    <recommendedName>
        <fullName evidence="1">IrrE N-terminal-like domain-containing protein</fullName>
    </recommendedName>
</protein>
<name>A0A0R1VQX9_9LACO</name>
<dbReference type="Proteomes" id="UP000051315">
    <property type="component" value="Unassembled WGS sequence"/>
</dbReference>